<keyword evidence="2" id="KW-1185">Reference proteome</keyword>
<evidence type="ECO:0000313" key="1">
    <source>
        <dbReference type="EMBL" id="GBM90267.1"/>
    </source>
</evidence>
<protein>
    <submittedName>
        <fullName evidence="1">Uncharacterized protein</fullName>
    </submittedName>
</protein>
<comment type="caution">
    <text evidence="1">The sequence shown here is derived from an EMBL/GenBank/DDBJ whole genome shotgun (WGS) entry which is preliminary data.</text>
</comment>
<reference evidence="1 2" key="1">
    <citation type="journal article" date="2019" name="Sci. Rep.">
        <title>Orb-weaving spider Araneus ventricosus genome elucidates the spidroin gene catalogue.</title>
        <authorList>
            <person name="Kono N."/>
            <person name="Nakamura H."/>
            <person name="Ohtoshi R."/>
            <person name="Moran D.A.P."/>
            <person name="Shinohara A."/>
            <person name="Yoshida Y."/>
            <person name="Fujiwara M."/>
            <person name="Mori M."/>
            <person name="Tomita M."/>
            <person name="Arakawa K."/>
        </authorList>
    </citation>
    <scope>NUCLEOTIDE SEQUENCE [LARGE SCALE GENOMIC DNA]</scope>
</reference>
<sequence length="140" mass="16345">MKSVYFHYGYQNSATYQILERLELQCHKGENISSFRIAGVVKSSFSGPLQVARVWFLQVPPVEFSVNLQFQKCLSNTTIRLHLLQRSLNQFSEEAVVIFRSHTLRKLLQLHLKIKLIFNLNRWLGGKQMTPWLSLHTSLK</sequence>
<dbReference type="AlphaFoldDB" id="A0A4Y2JK03"/>
<name>A0A4Y2JK03_ARAVE</name>
<gene>
    <name evidence="1" type="ORF">AVEN_248029_1</name>
</gene>
<organism evidence="1 2">
    <name type="scientific">Araneus ventricosus</name>
    <name type="common">Orbweaver spider</name>
    <name type="synonym">Epeira ventricosa</name>
    <dbReference type="NCBI Taxonomy" id="182803"/>
    <lineage>
        <taxon>Eukaryota</taxon>
        <taxon>Metazoa</taxon>
        <taxon>Ecdysozoa</taxon>
        <taxon>Arthropoda</taxon>
        <taxon>Chelicerata</taxon>
        <taxon>Arachnida</taxon>
        <taxon>Araneae</taxon>
        <taxon>Araneomorphae</taxon>
        <taxon>Entelegynae</taxon>
        <taxon>Araneoidea</taxon>
        <taxon>Araneidae</taxon>
        <taxon>Araneus</taxon>
    </lineage>
</organism>
<accession>A0A4Y2JK03</accession>
<proteinExistence type="predicted"/>
<evidence type="ECO:0000313" key="2">
    <source>
        <dbReference type="Proteomes" id="UP000499080"/>
    </source>
</evidence>
<dbReference type="EMBL" id="BGPR01003605">
    <property type="protein sequence ID" value="GBM90267.1"/>
    <property type="molecule type" value="Genomic_DNA"/>
</dbReference>
<dbReference type="Proteomes" id="UP000499080">
    <property type="component" value="Unassembled WGS sequence"/>
</dbReference>